<evidence type="ECO:0000313" key="3">
    <source>
        <dbReference type="EMBL" id="ABM59711.1"/>
    </source>
</evidence>
<proteinExistence type="predicted"/>
<dbReference type="PANTHER" id="PTHR34075:SF5">
    <property type="entry name" value="BLR3430 PROTEIN"/>
    <property type="match status" value="1"/>
</dbReference>
<organism evidence="3 4">
    <name type="scientific">Verminephrobacter eiseniae (strain EF01-2)</name>
    <dbReference type="NCBI Taxonomy" id="391735"/>
    <lineage>
        <taxon>Bacteria</taxon>
        <taxon>Pseudomonadati</taxon>
        <taxon>Pseudomonadota</taxon>
        <taxon>Betaproteobacteria</taxon>
        <taxon>Burkholderiales</taxon>
        <taxon>Comamonadaceae</taxon>
        <taxon>Verminephrobacter</taxon>
    </lineage>
</organism>
<dbReference type="OrthoDB" id="8857769at2"/>
<accession>A1WQ04</accession>
<dbReference type="GeneID" id="76462352"/>
<feature type="domain" description="ChsH2 C-terminal OB-fold" evidence="1">
    <location>
        <begin position="51"/>
        <end position="111"/>
    </location>
</feature>
<sequence length="134" mass="14117">MSGTAPTPASAAADWTTGHEALLYEACSACGQRSYFRRGFCPRCGASPVAVHVSQRKGTVYAVTIVARAPTPEWQALAPYPLLLVDLDAGPRVMAHGTAGLAIGDRVQIGFLRLGGQLIPRAEPISQEDEEASP</sequence>
<dbReference type="InterPro" id="IPR022002">
    <property type="entry name" value="ChsH2_Znr"/>
</dbReference>
<gene>
    <name evidence="3" type="ordered locus">Veis_4005</name>
</gene>
<dbReference type="InterPro" id="IPR052513">
    <property type="entry name" value="Thioester_dehydratase-like"/>
</dbReference>
<dbReference type="EMBL" id="CP000542">
    <property type="protein sequence ID" value="ABM59711.1"/>
    <property type="molecule type" value="Genomic_DNA"/>
</dbReference>
<dbReference type="KEGG" id="vei:Veis_4005"/>
<dbReference type="InterPro" id="IPR012340">
    <property type="entry name" value="NA-bd_OB-fold"/>
</dbReference>
<evidence type="ECO:0000259" key="2">
    <source>
        <dbReference type="Pfam" id="PF12172"/>
    </source>
</evidence>
<dbReference type="AlphaFoldDB" id="A1WQ04"/>
<keyword evidence="4" id="KW-1185">Reference proteome</keyword>
<name>A1WQ04_VEREI</name>
<dbReference type="HOGENOM" id="CLU_119412_1_2_4"/>
<reference evidence="4" key="1">
    <citation type="submission" date="2006-12" db="EMBL/GenBank/DDBJ databases">
        <title>Complete sequence of chromosome 1 of Verminephrobacter eiseniae EF01-2.</title>
        <authorList>
            <person name="Copeland A."/>
            <person name="Lucas S."/>
            <person name="Lapidus A."/>
            <person name="Barry K."/>
            <person name="Detter J.C."/>
            <person name="Glavina del Rio T."/>
            <person name="Dalin E."/>
            <person name="Tice H."/>
            <person name="Pitluck S."/>
            <person name="Chertkov O."/>
            <person name="Brettin T."/>
            <person name="Bruce D."/>
            <person name="Han C."/>
            <person name="Tapia R."/>
            <person name="Gilna P."/>
            <person name="Schmutz J."/>
            <person name="Larimer F."/>
            <person name="Land M."/>
            <person name="Hauser L."/>
            <person name="Kyrpides N."/>
            <person name="Kim E."/>
            <person name="Stahl D."/>
            <person name="Richardson P."/>
        </authorList>
    </citation>
    <scope>NUCLEOTIDE SEQUENCE [LARGE SCALE GENOMIC DNA]</scope>
    <source>
        <strain evidence="4">EF01-2</strain>
    </source>
</reference>
<dbReference type="PANTHER" id="PTHR34075">
    <property type="entry name" value="BLR3430 PROTEIN"/>
    <property type="match status" value="1"/>
</dbReference>
<dbReference type="eggNOG" id="COG1545">
    <property type="taxonomic scope" value="Bacteria"/>
</dbReference>
<dbReference type="InterPro" id="IPR002878">
    <property type="entry name" value="ChsH2_C"/>
</dbReference>
<evidence type="ECO:0000259" key="1">
    <source>
        <dbReference type="Pfam" id="PF01796"/>
    </source>
</evidence>
<dbReference type="Proteomes" id="UP000000374">
    <property type="component" value="Chromosome"/>
</dbReference>
<dbReference type="Pfam" id="PF12172">
    <property type="entry name" value="zf-ChsH2"/>
    <property type="match status" value="1"/>
</dbReference>
<evidence type="ECO:0000313" key="4">
    <source>
        <dbReference type="Proteomes" id="UP000000374"/>
    </source>
</evidence>
<feature type="domain" description="ChsH2 rubredoxin-like zinc ribbon" evidence="2">
    <location>
        <begin position="21"/>
        <end position="47"/>
    </location>
</feature>
<dbReference type="STRING" id="391735.Veis_4005"/>
<dbReference type="SUPFAM" id="SSF50249">
    <property type="entry name" value="Nucleic acid-binding proteins"/>
    <property type="match status" value="1"/>
</dbReference>
<dbReference type="RefSeq" id="WP_011811698.1">
    <property type="nucleotide sequence ID" value="NC_008786.1"/>
</dbReference>
<evidence type="ECO:0008006" key="5">
    <source>
        <dbReference type="Google" id="ProtNLM"/>
    </source>
</evidence>
<dbReference type="Pfam" id="PF01796">
    <property type="entry name" value="OB_ChsH2_C"/>
    <property type="match status" value="1"/>
</dbReference>
<protein>
    <recommendedName>
        <fullName evidence="5">DUF35 domain-containing protein</fullName>
    </recommendedName>
</protein>